<evidence type="ECO:0000256" key="9">
    <source>
        <dbReference type="ARBA" id="ARBA00023316"/>
    </source>
</evidence>
<reference evidence="15 16" key="1">
    <citation type="submission" date="2020-03" db="EMBL/GenBank/DDBJ databases">
        <title>WGS of the type strain of Planosporangium spp.</title>
        <authorList>
            <person name="Thawai C."/>
        </authorList>
    </citation>
    <scope>NUCLEOTIDE SEQUENCE [LARGE SCALE GENOMIC DNA]</scope>
    <source>
        <strain evidence="15 16">TBRC 5610</strain>
    </source>
</reference>
<feature type="binding site" evidence="13">
    <location>
        <position position="311"/>
    </location>
    <ligand>
        <name>UDP-N-acetyl-alpha-D-glucosamine</name>
        <dbReference type="ChEBI" id="CHEBI:57705"/>
    </ligand>
</feature>
<dbReference type="GO" id="GO:0008760">
    <property type="term" value="F:UDP-N-acetylglucosamine 1-carboxyvinyltransferase activity"/>
    <property type="evidence" value="ECO:0007669"/>
    <property type="project" value="UniProtKB-EC"/>
</dbReference>
<evidence type="ECO:0000313" key="15">
    <source>
        <dbReference type="EMBL" id="NJC71981.1"/>
    </source>
</evidence>
<feature type="binding site" evidence="13">
    <location>
        <position position="333"/>
    </location>
    <ligand>
        <name>UDP-N-acetyl-alpha-D-glucosamine</name>
        <dbReference type="ChEBI" id="CHEBI:57705"/>
    </ligand>
</feature>
<comment type="similarity">
    <text evidence="11 13">Belongs to the EPSP synthase family. MurA subfamily.</text>
</comment>
<dbReference type="InterPro" id="IPR001986">
    <property type="entry name" value="Enolpyruvate_Tfrase_dom"/>
</dbReference>
<keyword evidence="5 13" id="KW-0808">Transferase</keyword>
<evidence type="ECO:0000259" key="14">
    <source>
        <dbReference type="Pfam" id="PF00275"/>
    </source>
</evidence>
<keyword evidence="16" id="KW-1185">Reference proteome</keyword>
<organism evidence="15 16">
    <name type="scientific">Planosporangium thailandense</name>
    <dbReference type="NCBI Taxonomy" id="765197"/>
    <lineage>
        <taxon>Bacteria</taxon>
        <taxon>Bacillati</taxon>
        <taxon>Actinomycetota</taxon>
        <taxon>Actinomycetes</taxon>
        <taxon>Micromonosporales</taxon>
        <taxon>Micromonosporaceae</taxon>
        <taxon>Planosporangium</taxon>
    </lineage>
</organism>
<evidence type="ECO:0000256" key="4">
    <source>
        <dbReference type="ARBA" id="ARBA00022618"/>
    </source>
</evidence>
<dbReference type="NCBIfam" id="TIGR01072">
    <property type="entry name" value="murA"/>
    <property type="match status" value="1"/>
</dbReference>
<comment type="catalytic activity">
    <reaction evidence="12 13">
        <text>phosphoenolpyruvate + UDP-N-acetyl-alpha-D-glucosamine = UDP-N-acetyl-3-O-(1-carboxyvinyl)-alpha-D-glucosamine + phosphate</text>
        <dbReference type="Rhea" id="RHEA:18681"/>
        <dbReference type="ChEBI" id="CHEBI:43474"/>
        <dbReference type="ChEBI" id="CHEBI:57705"/>
        <dbReference type="ChEBI" id="CHEBI:58702"/>
        <dbReference type="ChEBI" id="CHEBI:68483"/>
        <dbReference type="EC" id="2.5.1.7"/>
    </reaction>
</comment>
<dbReference type="Proteomes" id="UP000722989">
    <property type="component" value="Unassembled WGS sequence"/>
</dbReference>
<evidence type="ECO:0000256" key="12">
    <source>
        <dbReference type="ARBA" id="ARBA00047527"/>
    </source>
</evidence>
<feature type="modified residue" description="2-(S-cysteinyl)pyruvic acid O-phosphothioketal" evidence="13">
    <location>
        <position position="122"/>
    </location>
</feature>
<protein>
    <recommendedName>
        <fullName evidence="13">UDP-N-acetylglucosamine 1-carboxyvinyltransferase</fullName>
        <ecNumber evidence="13">2.5.1.7</ecNumber>
    </recommendedName>
    <alternativeName>
        <fullName evidence="13">Enoylpyruvate transferase</fullName>
    </alternativeName>
    <alternativeName>
        <fullName evidence="13">UDP-N-acetylglucosamine enolpyruvyl transferase</fullName>
        <shortName evidence="13">EPT</shortName>
    </alternativeName>
</protein>
<dbReference type="InterPro" id="IPR036968">
    <property type="entry name" value="Enolpyruvate_Tfrase_sf"/>
</dbReference>
<evidence type="ECO:0000256" key="1">
    <source>
        <dbReference type="ARBA" id="ARBA00004496"/>
    </source>
</evidence>
<keyword evidence="3 13" id="KW-0963">Cytoplasm</keyword>
<evidence type="ECO:0000256" key="10">
    <source>
        <dbReference type="ARBA" id="ARBA00037534"/>
    </source>
</evidence>
<evidence type="ECO:0000256" key="8">
    <source>
        <dbReference type="ARBA" id="ARBA00023306"/>
    </source>
</evidence>
<dbReference type="CDD" id="cd01555">
    <property type="entry name" value="UdpNAET"/>
    <property type="match status" value="1"/>
</dbReference>
<dbReference type="InterPro" id="IPR050068">
    <property type="entry name" value="MurA_subfamily"/>
</dbReference>
<comment type="function">
    <text evidence="10 13">Cell wall formation. Adds enolpyruvyl to UDP-N-acetylglucosamine.</text>
</comment>
<keyword evidence="9 13" id="KW-0961">Cell wall biogenesis/degradation</keyword>
<evidence type="ECO:0000256" key="2">
    <source>
        <dbReference type="ARBA" id="ARBA00004752"/>
    </source>
</evidence>
<dbReference type="EMBL" id="JAATVY010000015">
    <property type="protein sequence ID" value="NJC71981.1"/>
    <property type="molecule type" value="Genomic_DNA"/>
</dbReference>
<evidence type="ECO:0000256" key="13">
    <source>
        <dbReference type="HAMAP-Rule" id="MF_00111"/>
    </source>
</evidence>
<feature type="binding site" evidence="13">
    <location>
        <position position="98"/>
    </location>
    <ligand>
        <name>UDP-N-acetyl-alpha-D-glucosamine</name>
        <dbReference type="ChEBI" id="CHEBI:57705"/>
    </ligand>
</feature>
<comment type="caution">
    <text evidence="15">The sequence shown here is derived from an EMBL/GenBank/DDBJ whole genome shotgun (WGS) entry which is preliminary data.</text>
</comment>
<evidence type="ECO:0000256" key="11">
    <source>
        <dbReference type="ARBA" id="ARBA00038367"/>
    </source>
</evidence>
<feature type="active site" description="Proton donor" evidence="13">
    <location>
        <position position="122"/>
    </location>
</feature>
<evidence type="ECO:0000256" key="5">
    <source>
        <dbReference type="ARBA" id="ARBA00022679"/>
    </source>
</evidence>
<dbReference type="HAMAP" id="MF_00111">
    <property type="entry name" value="MurA"/>
    <property type="match status" value="1"/>
</dbReference>
<comment type="caution">
    <text evidence="13">Lacks conserved residue(s) required for the propagation of feature annotation.</text>
</comment>
<evidence type="ECO:0000256" key="6">
    <source>
        <dbReference type="ARBA" id="ARBA00022960"/>
    </source>
</evidence>
<comment type="subcellular location">
    <subcellularLocation>
        <location evidence="1 13">Cytoplasm</location>
    </subcellularLocation>
</comment>
<dbReference type="SUPFAM" id="SSF55205">
    <property type="entry name" value="EPT/RTPC-like"/>
    <property type="match status" value="1"/>
</dbReference>
<keyword evidence="6 13" id="KW-0133">Cell shape</keyword>
<evidence type="ECO:0000256" key="7">
    <source>
        <dbReference type="ARBA" id="ARBA00022984"/>
    </source>
</evidence>
<gene>
    <name evidence="13 15" type="primary">murA</name>
    <name evidence="15" type="ORF">HC031_19990</name>
</gene>
<dbReference type="NCBIfam" id="NF006873">
    <property type="entry name" value="PRK09369.1"/>
    <property type="match status" value="1"/>
</dbReference>
<dbReference type="InterPro" id="IPR005750">
    <property type="entry name" value="UDP_GlcNAc_COvinyl_MurA"/>
</dbReference>
<dbReference type="PANTHER" id="PTHR43783">
    <property type="entry name" value="UDP-N-ACETYLGLUCOSAMINE 1-CARBOXYVINYLTRANSFERASE"/>
    <property type="match status" value="1"/>
</dbReference>
<feature type="domain" description="Enolpyruvate transferase" evidence="14">
    <location>
        <begin position="9"/>
        <end position="409"/>
    </location>
</feature>
<keyword evidence="13" id="KW-0670">Pyruvate</keyword>
<keyword evidence="4 13" id="KW-0132">Cell division</keyword>
<keyword evidence="7 13" id="KW-0573">Peptidoglycan synthesis</keyword>
<sequence>MMTEVRFHVRGGTALRGTAVIQGAKNAALPMIAAALLATEGRTVLRNVPAIADVARAVELARLVGATVEYHAGDRLLIIDASAVANPLLPAELTRRFRGSVLFLSPVLHRCGEVTYEGAGGCNLGTRGLDFHYRGLARLGAHIEERGSAIWIKAGQLRGSELYLDTPSHTGTESLIIAATLTPGRTVIENVALEPEVLDVIAFLNAMGARITGGGTGRVVIDGVDQLRAVEHTIMPDRIDAGVLCMAAAITGGQVTLVGGDVIDHFGVAKHKLEQMGVHLASSGAVTTATRTGPLHPINIITDTHPGFATDLQPSLMALATQASGTSYLRERIHEARYALVSELAKMGADITVDGEKAVVRGPSTLSGTEVVARDLRTGISLVLAGLVADGETVVTNGSMIERGHSDLVSRFVALGAGISREELP</sequence>
<keyword evidence="8 13" id="KW-0131">Cell cycle</keyword>
<name>A0ABX0Y1M0_9ACTN</name>
<feature type="binding site" evidence="13">
    <location>
        <begin position="25"/>
        <end position="26"/>
    </location>
    <ligand>
        <name>phosphoenolpyruvate</name>
        <dbReference type="ChEBI" id="CHEBI:58702"/>
    </ligand>
</feature>
<comment type="pathway">
    <text evidence="2 13">Cell wall biogenesis; peptidoglycan biosynthesis.</text>
</comment>
<dbReference type="PANTHER" id="PTHR43783:SF1">
    <property type="entry name" value="UDP-N-ACETYLGLUCOSAMINE 1-CARBOXYVINYLTRANSFERASE"/>
    <property type="match status" value="1"/>
</dbReference>
<evidence type="ECO:0000256" key="3">
    <source>
        <dbReference type="ARBA" id="ARBA00022490"/>
    </source>
</evidence>
<dbReference type="Gene3D" id="3.65.10.10">
    <property type="entry name" value="Enolpyruvate transferase domain"/>
    <property type="match status" value="2"/>
</dbReference>
<dbReference type="EC" id="2.5.1.7" evidence="13"/>
<accession>A0ABX0Y1M0</accession>
<proteinExistence type="inferred from homology"/>
<dbReference type="InterPro" id="IPR013792">
    <property type="entry name" value="RNA3'P_cycl/enolpyr_Trfase_a/b"/>
</dbReference>
<dbReference type="Pfam" id="PF00275">
    <property type="entry name" value="EPSP_synthase"/>
    <property type="match status" value="1"/>
</dbReference>
<evidence type="ECO:0000313" key="16">
    <source>
        <dbReference type="Proteomes" id="UP000722989"/>
    </source>
</evidence>